<sequence>MSPILPLHIIRAIFEHTAKYNIQAATRLVQVSHLVQHWTDPILYANVVLLRERSRKAFLRTARSSKRALLSATVHSLYVSFDPKDDCVPNILLACPKIVDITIYTVQSKSLNEVELQIASWNFEKLLWALNRLRPRQVQIQLGALSTAHTRISQFRQYFLLSTTHLMIMDSWEYWDWFNFAMLPSLTHLSLNLRIHSLHLESIKHALEFIRDVLGRCNRLRLCILRISSLGPLEVSEESLQSIHPLIRDQRLVLLYDTEHLFESQGVEMTRDTSIWEQVGDIYNKRDKENTK</sequence>
<comment type="caution">
    <text evidence="1">The sequence shown here is derived from an EMBL/GenBank/DDBJ whole genome shotgun (WGS) entry which is preliminary data.</text>
</comment>
<keyword evidence="2" id="KW-1185">Reference proteome</keyword>
<evidence type="ECO:0000313" key="1">
    <source>
        <dbReference type="EMBL" id="KAJ3806083.1"/>
    </source>
</evidence>
<organism evidence="1 2">
    <name type="scientific">Lentinula aff. lateritia</name>
    <dbReference type="NCBI Taxonomy" id="2804960"/>
    <lineage>
        <taxon>Eukaryota</taxon>
        <taxon>Fungi</taxon>
        <taxon>Dikarya</taxon>
        <taxon>Basidiomycota</taxon>
        <taxon>Agaricomycotina</taxon>
        <taxon>Agaricomycetes</taxon>
        <taxon>Agaricomycetidae</taxon>
        <taxon>Agaricales</taxon>
        <taxon>Marasmiineae</taxon>
        <taxon>Omphalotaceae</taxon>
        <taxon>Lentinula</taxon>
    </lineage>
</organism>
<reference evidence="1" key="1">
    <citation type="submission" date="2022-09" db="EMBL/GenBank/DDBJ databases">
        <title>A Global Phylogenomic Analysis of the Shiitake Genus Lentinula.</title>
        <authorList>
            <consortium name="DOE Joint Genome Institute"/>
            <person name="Sierra-Patev S."/>
            <person name="Min B."/>
            <person name="Naranjo-Ortiz M."/>
            <person name="Looney B."/>
            <person name="Konkel Z."/>
            <person name="Slot J.C."/>
            <person name="Sakamoto Y."/>
            <person name="Steenwyk J.L."/>
            <person name="Rokas A."/>
            <person name="Carro J."/>
            <person name="Camarero S."/>
            <person name="Ferreira P."/>
            <person name="Molpeceres G."/>
            <person name="Ruiz-Duenas F.J."/>
            <person name="Serrano A."/>
            <person name="Henrissat B."/>
            <person name="Drula E."/>
            <person name="Hughes K.W."/>
            <person name="Mata J.L."/>
            <person name="Ishikawa N.K."/>
            <person name="Vargas-Isla R."/>
            <person name="Ushijima S."/>
            <person name="Smith C.A."/>
            <person name="Ahrendt S."/>
            <person name="Andreopoulos W."/>
            <person name="He G."/>
            <person name="Labutti K."/>
            <person name="Lipzen A."/>
            <person name="Ng V."/>
            <person name="Riley R."/>
            <person name="Sandor L."/>
            <person name="Barry K."/>
            <person name="Martinez A.T."/>
            <person name="Xiao Y."/>
            <person name="Gibbons J.G."/>
            <person name="Terashima K."/>
            <person name="Grigoriev I.V."/>
            <person name="Hibbett D.S."/>
        </authorList>
    </citation>
    <scope>NUCLEOTIDE SEQUENCE</scope>
    <source>
        <strain evidence="1">TMI1499</strain>
    </source>
</reference>
<dbReference type="Proteomes" id="UP001163835">
    <property type="component" value="Unassembled WGS sequence"/>
</dbReference>
<name>A0ACC1TN59_9AGAR</name>
<evidence type="ECO:0000313" key="2">
    <source>
        <dbReference type="Proteomes" id="UP001163835"/>
    </source>
</evidence>
<protein>
    <submittedName>
        <fullName evidence="1">Uncharacterized protein</fullName>
    </submittedName>
</protein>
<gene>
    <name evidence="1" type="ORF">F5876DRAFT_69243</name>
</gene>
<proteinExistence type="predicted"/>
<dbReference type="EMBL" id="MU795479">
    <property type="protein sequence ID" value="KAJ3806083.1"/>
    <property type="molecule type" value="Genomic_DNA"/>
</dbReference>
<accession>A0ACC1TN59</accession>